<dbReference type="EMBL" id="JBEWLZ010000003">
    <property type="protein sequence ID" value="MET1489322.1"/>
    <property type="molecule type" value="Genomic_DNA"/>
</dbReference>
<sequence>MSAVAIASVTSLATASPSLELVIDLAKTKAYRSRFVDWSSVEREARAREETEGEKAAIRFVVSALADKHTFYVPPAPSTPKSLQEKSDPPEVAVVLPPVGGVPVLQINGWFEGDLPEAARAVRSRLDEVLRGKPCGLILDFSANHGGNMWPMLMGLSPLLSEGKLGAFHQANGSRDDISKVNGAIALKGVAVFSDSLPIQTYAGEIPFIAISIGAHSGSSGELTPLMFLGQKNVKFFGGKTAGLTSANQVHSLPNGGTLILTTSIVEDRNGQEYPDGLYPDFTTEQPFKDASEWISGKCSE</sequence>
<dbReference type="Gene3D" id="3.90.226.10">
    <property type="entry name" value="2-enoyl-CoA Hydratase, Chain A, domain 1"/>
    <property type="match status" value="1"/>
</dbReference>
<evidence type="ECO:0000259" key="1">
    <source>
        <dbReference type="Pfam" id="PF03572"/>
    </source>
</evidence>
<reference evidence="2 3" key="1">
    <citation type="submission" date="2024-07" db="EMBL/GenBank/DDBJ databases">
        <title>Uliginosibacterium paludis KCTC:42655.</title>
        <authorList>
            <person name="Kim M.K."/>
        </authorList>
    </citation>
    <scope>NUCLEOTIDE SEQUENCE [LARGE SCALE GENOMIC DNA]</scope>
    <source>
        <strain evidence="2 3">KCTC 42655</strain>
    </source>
</reference>
<comment type="caution">
    <text evidence="2">The sequence shown here is derived from an EMBL/GenBank/DDBJ whole genome shotgun (WGS) entry which is preliminary data.</text>
</comment>
<feature type="domain" description="Tail specific protease" evidence="1">
    <location>
        <begin position="105"/>
        <end position="282"/>
    </location>
</feature>
<evidence type="ECO:0000313" key="3">
    <source>
        <dbReference type="Proteomes" id="UP001548590"/>
    </source>
</evidence>
<accession>A0ABV2CN49</accession>
<protein>
    <submittedName>
        <fullName evidence="2">S41 family peptidase</fullName>
    </submittedName>
</protein>
<name>A0ABV2CN49_9RHOO</name>
<dbReference type="RefSeq" id="WP_345925692.1">
    <property type="nucleotide sequence ID" value="NZ_JBDIVF010000002.1"/>
</dbReference>
<evidence type="ECO:0000313" key="2">
    <source>
        <dbReference type="EMBL" id="MET1489322.1"/>
    </source>
</evidence>
<dbReference type="InterPro" id="IPR029045">
    <property type="entry name" value="ClpP/crotonase-like_dom_sf"/>
</dbReference>
<keyword evidence="3" id="KW-1185">Reference proteome</keyword>
<gene>
    <name evidence="2" type="ORF">ABVT11_05755</name>
</gene>
<organism evidence="2 3">
    <name type="scientific">Uliginosibacterium paludis</name>
    <dbReference type="NCBI Taxonomy" id="1615952"/>
    <lineage>
        <taxon>Bacteria</taxon>
        <taxon>Pseudomonadati</taxon>
        <taxon>Pseudomonadota</taxon>
        <taxon>Betaproteobacteria</taxon>
        <taxon>Rhodocyclales</taxon>
        <taxon>Zoogloeaceae</taxon>
        <taxon>Uliginosibacterium</taxon>
    </lineage>
</organism>
<proteinExistence type="predicted"/>
<dbReference type="Proteomes" id="UP001548590">
    <property type="component" value="Unassembled WGS sequence"/>
</dbReference>
<dbReference type="SUPFAM" id="SSF52096">
    <property type="entry name" value="ClpP/crotonase"/>
    <property type="match status" value="1"/>
</dbReference>
<dbReference type="InterPro" id="IPR005151">
    <property type="entry name" value="Tail-specific_protease"/>
</dbReference>
<dbReference type="Pfam" id="PF03572">
    <property type="entry name" value="Peptidase_S41"/>
    <property type="match status" value="1"/>
</dbReference>